<evidence type="ECO:0000313" key="4">
    <source>
        <dbReference type="EMBL" id="CAH0774689.1"/>
    </source>
</evidence>
<accession>A0A9P0G5R1</accession>
<gene>
    <name evidence="4" type="ORF">BEMITA_LOCUS11009</name>
</gene>
<sequence length="275" mass="31059">MLPSQLIIPGLLCLLPGTLAGHLKHRTTPTPLHPWPPAHPERHLNKHFAKIYYPPSGLGAVNPLIAFRDATPLNTPEKLDDYGFFAGTHYQTLAKIIYWVVKIWHFVIIVMQPFAFLAFNIAGVNYLREGINRYLSLVSPNIIVSSLRQFSDHLDHNGMDLRRLATARVDDVCLERMVCRSGLETRSMVAPILLRLFDNLKLIPAKYSKLVSIYWDAAVRRDSSTCREYVCDSADQEEIDEDQEESEIDSAVTEPGTEAGLEPTEPDIKDNEIIP</sequence>
<name>A0A9P0G5R1_BEMTA</name>
<dbReference type="Proteomes" id="UP001152759">
    <property type="component" value="Chromosome 6"/>
</dbReference>
<evidence type="ECO:0000313" key="5">
    <source>
        <dbReference type="Proteomes" id="UP001152759"/>
    </source>
</evidence>
<keyword evidence="5" id="KW-1185">Reference proteome</keyword>
<feature type="compositionally biased region" description="Acidic residues" evidence="1">
    <location>
        <begin position="234"/>
        <end position="248"/>
    </location>
</feature>
<protein>
    <submittedName>
        <fullName evidence="4">Uncharacterized protein</fullName>
    </submittedName>
</protein>
<dbReference type="KEGG" id="btab:109034736"/>
<keyword evidence="2" id="KW-0812">Transmembrane</keyword>
<keyword evidence="3" id="KW-0732">Signal</keyword>
<dbReference type="AlphaFoldDB" id="A0A9P0G5R1"/>
<keyword evidence="2" id="KW-1133">Transmembrane helix</keyword>
<dbReference type="EMBL" id="OU963867">
    <property type="protein sequence ID" value="CAH0774689.1"/>
    <property type="molecule type" value="Genomic_DNA"/>
</dbReference>
<evidence type="ECO:0000256" key="3">
    <source>
        <dbReference type="SAM" id="SignalP"/>
    </source>
</evidence>
<evidence type="ECO:0000256" key="1">
    <source>
        <dbReference type="SAM" id="MobiDB-lite"/>
    </source>
</evidence>
<feature type="signal peptide" evidence="3">
    <location>
        <begin position="1"/>
        <end position="20"/>
    </location>
</feature>
<feature type="transmembrane region" description="Helical" evidence="2">
    <location>
        <begin position="103"/>
        <end position="127"/>
    </location>
</feature>
<feature type="compositionally biased region" description="Basic and acidic residues" evidence="1">
    <location>
        <begin position="266"/>
        <end position="275"/>
    </location>
</feature>
<evidence type="ECO:0000256" key="2">
    <source>
        <dbReference type="SAM" id="Phobius"/>
    </source>
</evidence>
<reference evidence="4" key="1">
    <citation type="submission" date="2021-12" db="EMBL/GenBank/DDBJ databases">
        <authorList>
            <person name="King R."/>
        </authorList>
    </citation>
    <scope>NUCLEOTIDE SEQUENCE</scope>
</reference>
<feature type="chain" id="PRO_5040115582" evidence="3">
    <location>
        <begin position="21"/>
        <end position="275"/>
    </location>
</feature>
<keyword evidence="2" id="KW-0472">Membrane</keyword>
<feature type="region of interest" description="Disordered" evidence="1">
    <location>
        <begin position="233"/>
        <end position="275"/>
    </location>
</feature>
<proteinExistence type="predicted"/>
<organism evidence="4 5">
    <name type="scientific">Bemisia tabaci</name>
    <name type="common">Sweetpotato whitefly</name>
    <name type="synonym">Aleurodes tabaci</name>
    <dbReference type="NCBI Taxonomy" id="7038"/>
    <lineage>
        <taxon>Eukaryota</taxon>
        <taxon>Metazoa</taxon>
        <taxon>Ecdysozoa</taxon>
        <taxon>Arthropoda</taxon>
        <taxon>Hexapoda</taxon>
        <taxon>Insecta</taxon>
        <taxon>Pterygota</taxon>
        <taxon>Neoptera</taxon>
        <taxon>Paraneoptera</taxon>
        <taxon>Hemiptera</taxon>
        <taxon>Sternorrhyncha</taxon>
        <taxon>Aleyrodoidea</taxon>
        <taxon>Aleyrodidae</taxon>
        <taxon>Aleyrodinae</taxon>
        <taxon>Bemisia</taxon>
    </lineage>
</organism>